<organism evidence="2 3">
    <name type="scientific">Puccinia graminis f. sp. tritici</name>
    <dbReference type="NCBI Taxonomy" id="56615"/>
    <lineage>
        <taxon>Eukaryota</taxon>
        <taxon>Fungi</taxon>
        <taxon>Dikarya</taxon>
        <taxon>Basidiomycota</taxon>
        <taxon>Pucciniomycotina</taxon>
        <taxon>Pucciniomycetes</taxon>
        <taxon>Pucciniales</taxon>
        <taxon>Pucciniaceae</taxon>
        <taxon>Puccinia</taxon>
    </lineage>
</organism>
<evidence type="ECO:0000313" key="3">
    <source>
        <dbReference type="Proteomes" id="UP000325313"/>
    </source>
</evidence>
<dbReference type="EMBL" id="VDEP01000339">
    <property type="protein sequence ID" value="KAA1100770.1"/>
    <property type="molecule type" value="Genomic_DNA"/>
</dbReference>
<dbReference type="Proteomes" id="UP000325313">
    <property type="component" value="Unassembled WGS sequence"/>
</dbReference>
<name>A0A5B0PJI8_PUCGR</name>
<protein>
    <submittedName>
        <fullName evidence="2">Uncharacterized protein</fullName>
    </submittedName>
</protein>
<gene>
    <name evidence="2" type="ORF">PGTUg99_025574</name>
</gene>
<evidence type="ECO:0000256" key="1">
    <source>
        <dbReference type="SAM" id="MobiDB-lite"/>
    </source>
</evidence>
<dbReference type="AlphaFoldDB" id="A0A5B0PJI8"/>
<comment type="caution">
    <text evidence="2">The sequence shown here is derived from an EMBL/GenBank/DDBJ whole genome shotgun (WGS) entry which is preliminary data.</text>
</comment>
<feature type="region of interest" description="Disordered" evidence="1">
    <location>
        <begin position="38"/>
        <end position="62"/>
    </location>
</feature>
<accession>A0A5B0PJI8</accession>
<sequence>MPSSRHKLARQPRASQRCRVKPTTGIYAPRYEAPPIFRRGGTGQANGIRSVKHPSTRARGVPNKAKSDFAAAFLDFAVWVTKEEAKMHVIFMSSDSFFGKWLKERQSKHSSSSMF</sequence>
<proteinExistence type="predicted"/>
<evidence type="ECO:0000313" key="2">
    <source>
        <dbReference type="EMBL" id="KAA1100770.1"/>
    </source>
</evidence>
<reference evidence="2 3" key="1">
    <citation type="submission" date="2019-05" db="EMBL/GenBank/DDBJ databases">
        <title>Emergence of the Ug99 lineage of the wheat stem rust pathogen through somatic hybridization.</title>
        <authorList>
            <person name="Li F."/>
            <person name="Upadhyaya N.M."/>
            <person name="Sperschneider J."/>
            <person name="Matny O."/>
            <person name="Nguyen-Phuc H."/>
            <person name="Mago R."/>
            <person name="Raley C."/>
            <person name="Miller M.E."/>
            <person name="Silverstein K.A.T."/>
            <person name="Henningsen E."/>
            <person name="Hirsch C.D."/>
            <person name="Visser B."/>
            <person name="Pretorius Z.A."/>
            <person name="Steffenson B.J."/>
            <person name="Schwessinger B."/>
            <person name="Dodds P.N."/>
            <person name="Figueroa M."/>
        </authorList>
    </citation>
    <scope>NUCLEOTIDE SEQUENCE [LARGE SCALE GENOMIC DNA]</scope>
    <source>
        <strain evidence="2 3">Ug99</strain>
    </source>
</reference>